<dbReference type="InterPro" id="IPR013106">
    <property type="entry name" value="Ig_V-set"/>
</dbReference>
<dbReference type="Gene3D" id="2.30.30.40">
    <property type="entry name" value="SH3 Domains"/>
    <property type="match status" value="1"/>
</dbReference>
<feature type="domain" description="Ig-like" evidence="14">
    <location>
        <begin position="273"/>
        <end position="356"/>
    </location>
</feature>
<feature type="domain" description="Ig-like" evidence="14">
    <location>
        <begin position="2816"/>
        <end position="2901"/>
    </location>
</feature>
<evidence type="ECO:0000256" key="5">
    <source>
        <dbReference type="ARBA" id="ARBA00022553"/>
    </source>
</evidence>
<dbReference type="InterPro" id="IPR003599">
    <property type="entry name" value="Ig_sub"/>
</dbReference>
<evidence type="ECO:0000256" key="6">
    <source>
        <dbReference type="ARBA" id="ARBA00022737"/>
    </source>
</evidence>
<evidence type="ECO:0000256" key="4">
    <source>
        <dbReference type="ARBA" id="ARBA00022490"/>
    </source>
</evidence>
<dbReference type="InterPro" id="IPR007110">
    <property type="entry name" value="Ig-like_dom"/>
</dbReference>
<evidence type="ECO:0000256" key="2">
    <source>
        <dbReference type="ARBA" id="ARBA00006692"/>
    </source>
</evidence>
<feature type="compositionally biased region" description="Basic and acidic residues" evidence="10">
    <location>
        <begin position="5288"/>
        <end position="5306"/>
    </location>
</feature>
<dbReference type="SUPFAM" id="SSF50044">
    <property type="entry name" value="SH3-domain"/>
    <property type="match status" value="1"/>
</dbReference>
<feature type="domain" description="Ig-like" evidence="14">
    <location>
        <begin position="2370"/>
        <end position="2454"/>
    </location>
</feature>
<feature type="domain" description="Ig-like" evidence="14">
    <location>
        <begin position="5811"/>
        <end position="5900"/>
    </location>
</feature>
<dbReference type="PROSITE" id="PS50835">
    <property type="entry name" value="IG_LIKE"/>
    <property type="match status" value="49"/>
</dbReference>
<feature type="domain" description="Ig-like" evidence="14">
    <location>
        <begin position="3084"/>
        <end position="3168"/>
    </location>
</feature>
<dbReference type="InterPro" id="IPR036028">
    <property type="entry name" value="SH3-like_dom_sf"/>
</dbReference>
<feature type="region of interest" description="Disordered" evidence="10">
    <location>
        <begin position="5236"/>
        <end position="5255"/>
    </location>
</feature>
<evidence type="ECO:0000259" key="14">
    <source>
        <dbReference type="PROSITE" id="PS50835"/>
    </source>
</evidence>
<feature type="domain" description="Ig-like" evidence="14">
    <location>
        <begin position="3351"/>
        <end position="3435"/>
    </location>
</feature>
<dbReference type="InterPro" id="IPR001849">
    <property type="entry name" value="PH_domain"/>
</dbReference>
<feature type="domain" description="Ig-like" evidence="14">
    <location>
        <begin position="4063"/>
        <end position="4147"/>
    </location>
</feature>
<feature type="domain" description="Ig-like" evidence="14">
    <location>
        <begin position="3529"/>
        <end position="3613"/>
    </location>
</feature>
<dbReference type="Gene3D" id="2.30.29.30">
    <property type="entry name" value="Pleckstrin-homology domain (PH domain)/Phosphotyrosine-binding domain (PTB)"/>
    <property type="match status" value="1"/>
</dbReference>
<feature type="region of interest" description="Disordered" evidence="10">
    <location>
        <begin position="6094"/>
        <end position="6138"/>
    </location>
</feature>
<dbReference type="SUPFAM" id="SSF50729">
    <property type="entry name" value="PH domain-like"/>
    <property type="match status" value="1"/>
</dbReference>
<evidence type="ECO:0000259" key="15">
    <source>
        <dbReference type="PROSITE" id="PS50853"/>
    </source>
</evidence>
<feature type="domain" description="Ig-like" evidence="14">
    <location>
        <begin position="1654"/>
        <end position="1738"/>
    </location>
</feature>
<dbReference type="InterPro" id="IPR001452">
    <property type="entry name" value="SH3_domain"/>
</dbReference>
<organism evidence="16 17">
    <name type="scientific">Salmo salar</name>
    <name type="common">Atlantic salmon</name>
    <dbReference type="NCBI Taxonomy" id="8030"/>
    <lineage>
        <taxon>Eukaryota</taxon>
        <taxon>Metazoa</taxon>
        <taxon>Chordata</taxon>
        <taxon>Craniata</taxon>
        <taxon>Vertebrata</taxon>
        <taxon>Euteleostomi</taxon>
        <taxon>Actinopterygii</taxon>
        <taxon>Neopterygii</taxon>
        <taxon>Teleostei</taxon>
        <taxon>Protacanthopterygii</taxon>
        <taxon>Salmoniformes</taxon>
        <taxon>Salmonidae</taxon>
        <taxon>Salmoninae</taxon>
        <taxon>Salmo</taxon>
    </lineage>
</organism>
<dbReference type="InterPro" id="IPR003961">
    <property type="entry name" value="FN3_dom"/>
</dbReference>
<feature type="domain" description="Ig-like" evidence="14">
    <location>
        <begin position="3260"/>
        <end position="3346"/>
    </location>
</feature>
<sequence>MDQNLFGGAPRFLTRPKAFAVCVGKDATLSCTIVGNPTLLITWEKEKLRLTSGGRFKTVDDGNVYRLTIYDLTLEDSGLYMCRAKNNVGEAYACVTLHVGLPQEMVERAPVFMVKPTSARVGLGGDVVFHCRVAAYPEPKFDWDKDGRYLAETNRIKVSSDGDSSSLRIQSVRSLDSGMYTCRAQNSVGRSNSAATLVIDTQDSRHLGQDKSTSLLSHMQKRKEGISIYRAAETSSSSHNSTTTSSTATTMVTDGLSGLGLDHGSAALISQLPKSVFTRTCTVTEGKHAKLSCFVTGHPKPHIIWRKDGTNIGEGRRHIMYEDQAENFILKILYCKQSDNGLYTCNASNMAGQTYSAVLVIVKEPKVPFRRKLQDVEVQEKMTAMLLCEVPVSASQASWFMEETRLEDSSKYCMEEEGTMRRLTIRNVTTNDDAVYICEMKEGSRTVAELTVLGNIIKKLPRRTVVSVSDTVIFCVELEHPSSDTYWTRNGERLKPDTRISIACTLRQYTLTISHCQADDSGEVAFVAGDCKTSTRFSVAAARKHPPDPPIDVVVRNKTDSSITLHWSPPDSDRPVPIKGYMVERRKVGAQTWQRCNGMEISPFTEITIQNITEEASYQFRISAVNDYGQSQYMEVPGTFYLEPSAEVKTGLMNSTAISGEEASLSVDLSAVCSGFWSINGCLLRSGADYLITRQKTTHTLTIRTVLMEMNGAVIKFVGGGSESTCILQVKAPAIRFTSKSTHTEVVTCSAQSSAQLATEVSDYDAQVVWMKNGRELKMGKKYECISTDRKRILMVHNVTEEDTGIYECVLNEDRMSLQLSLKDEAKFLNKPRGPIGVAPALNGDLELSCEVSSASAVVVWRKDQTLVTEDQTTTIVSKGTQRRLVIKNAKKSDEGHYSCETVEDKVTFQVKIKEAQAVFSNKESVQKEVKATLSQKATLSCEVSDPKTEVKWYKDGKLLTSTETVSTETKGRSRLLVVDKIEKKDAGEYTCEARAEKLDFKIHVSETQQAVFTNKESVQKEVKATLSQKATLSCEVFDTKTEVKWYKDGKLLTSSKTVSMETKGKTRQLVIEKVEKKDAGEYTCEVGAEKLAFKIQVTEAQAVFTKKESVQKEVKATLSQKATLSCEVSDTKTEVNWYKDGKLLTSSKTVSMETKGKTRQLVIEKVEKKDAGEYTCEVGAEKLVYKIQVAEAQQAAFSNKESVQKEVKATLSQKATLSCEVSDTKTEVKWYKDGKLLTSSKTVSMETKGKTRQLVIEKVEKKDGGEYTCEVGTEKLAFKIHVTGETQAAFSNKESVQKEVKATLSQKATLSCEVSDTKTEVKWYKDGKLLTSSKTVSMETKGKTRQLVIEKVEKKDAGEYTCEVGAEKVAFKIQVAETAFSNKESLQKEVKATLSQKATLSCEVSDTKTEVKWYKDGKLLTSSKTVSMETKGKTRQLVIEKVEKKDAGEYTCEVGAEKLVYKIQVAEAQQAAFTNKESVQKEVKATLSQKASLSCEVSDTKTEVKWYKDGKLLTSSKTVSMETKGKTRQLVIEKVEKKDAGEYTCEVGAEKLAFKIEVAESSAKFKKTAVKDICSVEASEKIVLTTELTSESASVKWFRDGVELKESSKYDMKREGHSRTLIVKSTEVKDSGTYSCHTADDKLEFKVQVKDSPLKFVVQLQPVATELGGTLTLTCEMNRALGDVLWRHNSCEVKPGGRFCVSTDGPKRVLTVTGMAKEDEGEYSCECKDDKTSAKVSTKAPRLVKLTSKLSNVAAVEGKEAIFKCSVTPADVKVKWFCNNVPITAGPKYKIEHGGTCHSLTITSVSQDNAQEISIDAEGKTCSATLQVQLEPVMFKKKLENVMAVEDQKEVKLEVELSKPSKEVRWMKNSVVLQPGGNMVIRVDGAKQTLVFKTVTTADRGYYSCETLDDKTQAKLTVDVKKIEVVNGLLPEVKAHEKETVTLEVELSQADVEGSWTRDSIKLKAGSNCRITALGKKHALTLSQIKMEDAGTIAFQAEGVKTSAKLIVTEPAAMISKPMEDVKAPEKEKATLECEVSRTNAEVKWFKGDMELKPGKNFRIHSQGRTRSLLIHKCSKEDEGTYVCQTSDDNTSAKLTIHARDIKIVKKLEDVEVMEKESASFFCEISHDEVDCQWFKGDTKLKVGDNIKMRQEGKIYVLLFKSVTPEDIAEIKFTAEKASSTAKLTVKELPVQFVKKLRDKLALYTHRGFLECQVSRASAKVTWYKNKKEIKPSKKHEISSEGIYRKLTINDVGSDDEDIYTCDAIDDKTSCKLLVEEQAISIVRELSAVEVTEPFAAFFEVEINIDSVKPPKWTLNGVAVQESIDVEMEKEGSMHRLTFKKTKASMTGPVQFMAGKSKSVAQLTIKERPLEVVEPIKDVTVKEKGSATLSCKFSAAPKEVSWFKGQTLLDASDKYSLKQDAVRAQLTIQKLTGEDTGEYSCQSAAAKTKATLTVEVRKVEITKHLVDTEVDEDSDAVFTCEINYTDEEVQWLLNEKALFSNEVNTITHVGKVHMLTLKNLAPEDGGTIIFKVREIKEVVTLKVKEKRAVFLKSLDDVVGEVKGMITLACEVSKPRVSPTWRKDGTILTTGSKYEVLHTGKSLGVIIKDVTKEDAGEYSCDLGTELSKSKVTVRDLSIGITKQLKSVEAMEGETCSFQCILSRESTDECSWTLNGQTVANGGRFQVSSTGRKYMLVIKDVMPADAGEVVFNIKNLNSKTTLAVEGKAKSVSRELQSISVVSGEDAVFSCEVTETRATVQWAKDGKDIRKSEKYEISKEERVMKLTVHSVTVQDSGEYSCEVIGGATTKAKLEIKEPVHKFTKELKDSEVEEKGSVTLQCETAQPASKATWSKGGVELMSGGRYEMSQKETILTLTIKQLEEKDGGTYTCDVGTATMTAKVTVKALPASFKQKLKNQQAKEGESVTLCSVLSKPGVNVQWKKGTEHLKAGDKYELKQKDASCELQIKHLNVEDSGEYSCECGDQKTTATINVHALPVTFKHKLESQEAEEGGSVTLHCEFSKPGVPVEWRKGTQVLKSGEKYQMKQKESVSELLISKVVPEDSGDYSCVCGDQKTTASLKIKAQPVTFKQKLGSQEAEEGDNVTLHCELSKPGVPVEWRKGTQVLKSGEKYQLKQKESVSELLISKLVPEDSGDYSCVCGDQKTTASLNIKAQPVTFKQKLGSQEAEEGDNVTLHCELSKPGVPVEWRKGTQVLKSGEKYQLKQKESVSELLISKVVPEDSGDYSCVCGDQKTTASLKIKAQLVTFKHKLESQEAEEGDNVTLHCELSKPGVPVEWRKGTQVLKSGEKYQMKQKESVSELLISKVLPEDSGDYSCVCGDQKTTASLNIKAQPVTFKQKLGSQEAEEGDNVTLHCELSKPGVPVEWRKGTQVLKSGEKYQLKQKESVSELLISKVVPEDSGDYSCVCGDQKTTASLKIKAQLVTFKHKLESQEAEEGDNVTLHCELSKPGVPVEWRKGTQVLKSGEKYQMKQKESVSELLISKVLPEDSGDYSCVCGDQKTTASLNIKAQPVTFKQKLGSQEAEEGDNVTLHCELSKPGVPVEWRKGTQVLKSGEKYQLKQKESVSELLISKVVPEDSGDYSCVCGDQKTTASLKIKAQLVTFKHKLESQEAEEGDNVTLHCELSKPGVPVEWRKGTQVLKSGEKYQMKQIESVSELLISKVLPEDSGDYSCVCGDQKTTASLNIKAQPVTFKQKLGSQEAEEGDNVTLHCELSKPGVPVEWRKGTQVLKSGEKYQLKQKESVSELLISKLVPEDSGDYSCVCGDQKTTASLKIKAQLVTFKHKLESQEAEEGDNVTLHCELSKPGVPVEWRKGTQVLKSGEKYQMKQKESVSELLISKVLPEDSGDYSCVCGDQKTTASLNIKAQPVTFKQKLGSQEAEEGDNVTLHCELSKPGVPVEWRKGTQVLKSGEKYQLKQKESVSELLISKLVPEDSGDYSCVCGDQKTTASLKIKAQLVTFKHKLESQEAEEGDNVTLHCELSKPGVPVEWRKGTQVLKSGEKYQLKQKESVSELLISKVLPEDSGDYSCVCGDQKTTASLKIKALPVIFKQDLRSQEVEEGGSVTLHCELSKPGVPVEWGKGTQVLQSGEKYQMKQKDCSVELQVCDLKPEDTGTYHCRTGDTESSAYLKVNAPPVIFTKELQSQQAEEGGSVTLHCELSKPGLPVEWRKGEVGLCPCAKYEIIQEGHRARLVIQNLDPEDSGSYTCDSGDRKTTAHLAVKALPVYFKTRLQNLEWDAGEIAILRCEITKPGASVVWSRGDRVLESNNKYQLKQEGAIVKLIIYSLQGADSGEYICDTGYQKTSSMLTVQEVEVTIVKVLNSCSVHEGEDVHFECHLSHVDAKEVQWKLADVPLQNNEMNLIRARGKVHSLTLRGVTQADSGTVTFTVGHHTSTASLTVRGAPVVFKKELESQEAVEGGSVSLTCEISADGKVTWRRGSVLLTQGEKYSMEHTGSTYILMVHKLKVEDAGEYTCDTGDKQSTATLTVKESVRITRELHDITVTTGQNAVFACELSQEGVTNGEWWLGDNLLQNNDLNQMTCQGRVHRLTLQMVTPDDSGDVAFVVGEEKTVACLLVEEKPKALILEKPHDTVALEGETVTLSCTVSDPTATVTWSRNDVAIKAGLKYDLRKNGALLQLRIHNLEMEDSGTYCCDTGDAQCTVTLIVEGAPAFFQKELKNQEAQEGDDITLHCELSKAGTHVEWRKGGAVLQAGKKYEMRQEGCVQELHIRNLEPEDNGYYTCDAGDQLTTASVAVQDPTVEVVSEMQDLRVAEDQSAEFICQYSRPVKAQWKRNGRPLQPDGRRVVVEQDWTVARLYISRVSTEDRGTYSCETEGTCVVASLEVEAKPIEILQGLENMDTIDGGEALFECSISRCEIKDSCWLIDGKPVKDSPTTEIVSFESGRRHLLLLKDLHVGDNCKVTFQAGTATTSAMLNVKGWQLDVVSGLEDKVAVVGEKVEFSCVLTEPVPEAEVAWYSNGAELKNDNTWAMQADGCSYHLVLRQAPAMPPQEITFAARDAISMAKLTVITVPDPPEDPELVSKHKQGVTLSWFTPLSDGGSPILGYRVEMRLADSALWLPCHAEPVCNTEFSVDNLIPGSGYRFRVAAINRAGTGEPVQLPQTVQLEAPITVTQQLACPDLQEGKMARVECQLSAEGSSVTWLRDNKELEFGVKYQVTIEGKTQVLLIKDFESADQGVYTCVASDEAESSINLNLPTGGDGVKLEGAQPSLPPEAASEGDVHALWEALAKKRRMSREPTLDSISELPDEEDKEPKTPKEPVKAKKASEKVNEKEKEVVEPVIIAKKKELDTNLHTSSEDESRVPTLVSYLKKSSKSSLSASDQTESISTEKFYAQTSVQQTTVLQTSSSGQKITAQTTEITECGNEEDEEKGLLDAAVKIQAAFKGYKSCKDMCPVFKDVFKDQTKEPNGTIHLECVVEGKPDTVRWLKDGEPLVDSKHHHIDIYNDGTCSLVITAVTTKDTGIYTCEVTNKFGVTIHSGKVTVGSAREASGRRPLTMGYSADSEAESSSAESEMDESLRQASKRLRRLLRTRLPATSEEESFVSCDDEAELQAPEPKSYREDERYLYIRFDTRSEAQVALLHFQEMFTAQGMPVETTIQEAGPLKVELRIMKMGYTQDGSATPTQEKQLPTFMTGATAAPVFLTELQSQDVHDGYPVSFDCVVIGKPTPSVRWFKDGKLLEENDHYMINEDHEGCHQLIITTVLPSDMGVYRCMAENTSGIAATKAELRVDMSCSSDYDTAADATETGSYISAKGYMSRETEAFESVAEDEQIPQVLDELHDVHVSPGSPIAKMQLKVKGFPTPRVYWFKDGIPLRSSDRILLLDKRDVHSLEVLEVKREDTGEYSAYISNAAGSAYSSARILVLGPGELTPVEEHDPKVPLVPPRFLEKFSNRKVKQGASVTLSVRVEGSPTPMVTWLKEESAEDVLWIKPDTKGFKVARSGRKHSLILMDAGSEHAGTYTCIATNRAGQSICTAHFEVEDAPRPKEETKIPLGITISPPEEDAARKMPYLGEVGTEEFLMKLTSQITEMVSAKISQDSAQNLEVLQWMKSWPKASTSLRVPGGDSDDETKTPSASPHHGRSHPSSILADSSSESDDPDARGEMFDIYVATADYNPTIPNKETISLKEGQYVEVLDSAHPLKWLVRTKPTKTTPSRQGWVSPAYLDKKLKLSADAGDVPETGGEEVSEGEYKRRLLQLIQDMINSEAEFVKEMDFFTSHHVKHVESPDAPSDVTSQKEAIFRNINEIKAFHSEFMFPKLRECDTDDDVAMRFLRSGEGFEKYLQYLVGQQKAEAAISDKTVHHFFKKYTDKQQASADPAEGPVLSINAYLQKPLDRIQKYKASLKELIRNKARNGQNCCLLEEAYAMVSSLPQRSENTHHVSMIENYPATLDVLGEPIRQGPFMMWEGAPGVRSSSRGHRRHAFLFKNYVIICKSKRDSNTDTQGYVFKNMMKLNNIDVNETVEGDDRAFEIWHEREDSVRKYTLQARTVIIKNSWLRDLRDLQQRYTMPGWSMPDFDELLADCTVELGQTVKLACKVIGVPKPVVTWYKDGHAVEADPHHIIIEDPDGSCTLILDNMTADDSGQYMCFATSTAGNASTLGKITVQVPPRFVNKVRNAVFTVGEDAQFSCTIQSAPSPKIRWFKEGRLLTDQEKYQTYSESRSGVLVLVIKGPTERDLGHYECELSNRLGSARCAADLCLPSAVTRRGEQAITIEVTEQETKIPKKTIIIEETITTVVKNTRMKRRGLSPSGFNRSQTSTPDLPTTPTARQRRQASANRKTTIPTLYVTEPEGAAVPCAAENKWVEVEEIIEYKVNKSPRPSRRGVSPAGSERAHTSSSTRPQRSANPNDNNSNNNLVELQNHSELQGAQPLYLDDDEEEEDEDVVVDGSDVVPGISGEAYEVSSLLIPNDHEHEEDEAWLEEQQVAFITEPDDEDNTPRKLEPKILTQGGHVLTLEDLEDYVPREGETYGSSNTRSSPPERPCEISVLQREIGGSAVGQPVLLNVGRHVVMPRERPRPGFFSRFRDHLSGSMFSPAAPHHNYNHHPSGGQSRREIPIQVSHANLEVKPLYCSEVQRVEGVQQSYKTKVYTSVGKPVTLQISKNNPYQNQ</sequence>
<keyword evidence="3 9" id="KW-0728">SH3 domain</keyword>
<evidence type="ECO:0000259" key="13">
    <source>
        <dbReference type="PROSITE" id="PS50010"/>
    </source>
</evidence>
<reference evidence="17" key="1">
    <citation type="submission" date="2025-08" db="UniProtKB">
        <authorList>
            <consortium name="RefSeq"/>
        </authorList>
    </citation>
    <scope>IDENTIFICATION</scope>
</reference>
<feature type="domain" description="Ig-like" evidence="14">
    <location>
        <begin position="365"/>
        <end position="448"/>
    </location>
</feature>
<dbReference type="SMART" id="SM00325">
    <property type="entry name" value="RhoGEF"/>
    <property type="match status" value="1"/>
</dbReference>
<dbReference type="PANTHER" id="PTHR35971">
    <property type="entry name" value="SI:DKEY-31G6.6"/>
    <property type="match status" value="1"/>
</dbReference>
<feature type="domain" description="Ig-like" evidence="14">
    <location>
        <begin position="3885"/>
        <end position="3969"/>
    </location>
</feature>
<feature type="domain" description="Ig-like" evidence="14">
    <location>
        <begin position="4241"/>
        <end position="4332"/>
    </location>
</feature>
<evidence type="ECO:0000256" key="3">
    <source>
        <dbReference type="ARBA" id="ARBA00022443"/>
    </source>
</evidence>
<keyword evidence="8" id="KW-0393">Immunoglobulin domain</keyword>
<dbReference type="RefSeq" id="XP_045570692.1">
    <property type="nucleotide sequence ID" value="XM_045714736.1"/>
</dbReference>
<comment type="subcellular location">
    <subcellularLocation>
        <location evidence="1">Cytoplasm</location>
    </subcellularLocation>
</comment>
<dbReference type="PROSITE" id="PS50010">
    <property type="entry name" value="DH_2"/>
    <property type="match status" value="1"/>
</dbReference>
<feature type="domain" description="Ig-like" evidence="14">
    <location>
        <begin position="6553"/>
        <end position="6642"/>
    </location>
</feature>
<feature type="domain" description="SH3" evidence="11">
    <location>
        <begin position="6141"/>
        <end position="6208"/>
    </location>
</feature>
<feature type="compositionally biased region" description="Low complexity" evidence="10">
    <location>
        <begin position="6885"/>
        <end position="6894"/>
    </location>
</feature>
<feature type="compositionally biased region" description="Polar residues" evidence="10">
    <location>
        <begin position="6874"/>
        <end position="6884"/>
    </location>
</feature>
<dbReference type="InterPro" id="IPR052385">
    <property type="entry name" value="Obscurin/Obscurin-like_Reg"/>
</dbReference>
<dbReference type="SUPFAM" id="SSF48065">
    <property type="entry name" value="DBL homology domain (DH-domain)"/>
    <property type="match status" value="1"/>
</dbReference>
<dbReference type="Gene3D" id="2.60.40.10">
    <property type="entry name" value="Immunoglobulins"/>
    <property type="match status" value="63"/>
</dbReference>
<evidence type="ECO:0000256" key="1">
    <source>
        <dbReference type="ARBA" id="ARBA00004496"/>
    </source>
</evidence>
<dbReference type="SMART" id="SM00408">
    <property type="entry name" value="IGc2"/>
    <property type="match status" value="49"/>
</dbReference>
<feature type="domain" description="Ig-like" evidence="14">
    <location>
        <begin position="3616"/>
        <end position="3702"/>
    </location>
</feature>
<feature type="domain" description="Ig-like" evidence="14">
    <location>
        <begin position="4775"/>
        <end position="4867"/>
    </location>
</feature>
<name>A0ABM3EI05_SALSA</name>
<feature type="domain" description="Ig-like" evidence="14">
    <location>
        <begin position="6647"/>
        <end position="6737"/>
    </location>
</feature>
<feature type="domain" description="Ig-like" evidence="14">
    <location>
        <begin position="832"/>
        <end position="910"/>
    </location>
</feature>
<feature type="domain" description="Ig-like" evidence="14">
    <location>
        <begin position="1489"/>
        <end position="1548"/>
    </location>
</feature>
<dbReference type="InterPro" id="IPR003598">
    <property type="entry name" value="Ig_sub2"/>
</dbReference>
<dbReference type="SMART" id="SM00060">
    <property type="entry name" value="FN3"/>
    <property type="match status" value="2"/>
</dbReference>
<dbReference type="Pfam" id="PF00621">
    <property type="entry name" value="RhoGEF"/>
    <property type="match status" value="1"/>
</dbReference>
<dbReference type="CDD" id="cd00096">
    <property type="entry name" value="Ig"/>
    <property type="match status" value="6"/>
</dbReference>
<evidence type="ECO:0000313" key="16">
    <source>
        <dbReference type="Proteomes" id="UP001652741"/>
    </source>
</evidence>
<dbReference type="SUPFAM" id="SSF49265">
    <property type="entry name" value="Fibronectin type III"/>
    <property type="match status" value="1"/>
</dbReference>
<dbReference type="InterPro" id="IPR013098">
    <property type="entry name" value="Ig_I-set"/>
</dbReference>
<evidence type="ECO:0000256" key="7">
    <source>
        <dbReference type="ARBA" id="ARBA00023157"/>
    </source>
</evidence>
<dbReference type="SMART" id="SM00409">
    <property type="entry name" value="IG"/>
    <property type="match status" value="59"/>
</dbReference>
<dbReference type="CDD" id="cd00063">
    <property type="entry name" value="FN3"/>
    <property type="match status" value="2"/>
</dbReference>
<feature type="domain" description="Ig-like" evidence="14">
    <location>
        <begin position="3173"/>
        <end position="3257"/>
    </location>
</feature>
<feature type="domain" description="Ig-like" evidence="14">
    <location>
        <begin position="733"/>
        <end position="821"/>
    </location>
</feature>
<evidence type="ECO:0000259" key="12">
    <source>
        <dbReference type="PROSITE" id="PS50003"/>
    </source>
</evidence>
<feature type="domain" description="Ig-like" evidence="14">
    <location>
        <begin position="1374"/>
        <end position="1455"/>
    </location>
</feature>
<feature type="domain" description="Ig-like" evidence="14">
    <location>
        <begin position="935"/>
        <end position="1014"/>
    </location>
</feature>
<feature type="domain" description="Ig-like" evidence="14">
    <location>
        <begin position="5677"/>
        <end position="5766"/>
    </location>
</feature>
<proteinExistence type="inferred from homology"/>
<feature type="domain" description="Ig-like" evidence="14">
    <location>
        <begin position="2995"/>
        <end position="3079"/>
    </location>
</feature>
<dbReference type="CDD" id="cd20971">
    <property type="entry name" value="IgI_1_Titin-A168_like"/>
    <property type="match status" value="1"/>
</dbReference>
<dbReference type="PROSITE" id="PS50096">
    <property type="entry name" value="IQ"/>
    <property type="match status" value="1"/>
</dbReference>
<feature type="compositionally biased region" description="Low complexity" evidence="10">
    <location>
        <begin position="5537"/>
        <end position="5548"/>
    </location>
</feature>
<feature type="domain" description="Fibronectin type-III" evidence="15">
    <location>
        <begin position="549"/>
        <end position="645"/>
    </location>
</feature>
<comment type="similarity">
    <text evidence="2">Belongs to the protein kinase superfamily. CAMK Ser/Thr protein kinase family.</text>
</comment>
<keyword evidence="6" id="KW-0677">Repeat</keyword>
<feature type="domain" description="Ig-like" evidence="14">
    <location>
        <begin position="1096"/>
        <end position="1199"/>
    </location>
</feature>
<feature type="domain" description="Ig-like" evidence="14">
    <location>
        <begin position="1028"/>
        <end position="1087"/>
    </location>
</feature>
<evidence type="ECO:0000256" key="10">
    <source>
        <dbReference type="SAM" id="MobiDB-lite"/>
    </source>
</evidence>
<dbReference type="SUPFAM" id="SSF48726">
    <property type="entry name" value="Immunoglobulin"/>
    <property type="match status" value="60"/>
</dbReference>
<keyword evidence="5" id="KW-0597">Phosphoprotein</keyword>
<feature type="domain" description="Ig-like" evidence="14">
    <location>
        <begin position="3707"/>
        <end position="3791"/>
    </location>
</feature>
<feature type="domain" description="Ig-like" evidence="14">
    <location>
        <begin position="5915"/>
        <end position="6018"/>
    </location>
</feature>
<dbReference type="Gene3D" id="1.20.900.10">
    <property type="entry name" value="Dbl homology (DH) domain"/>
    <property type="match status" value="1"/>
</dbReference>
<dbReference type="Proteomes" id="UP001652741">
    <property type="component" value="Chromosome ssa03"/>
</dbReference>
<dbReference type="InterPro" id="IPR011993">
    <property type="entry name" value="PH-like_dom_sf"/>
</dbReference>
<feature type="domain" description="Ig-like" evidence="14">
    <location>
        <begin position="3438"/>
        <end position="3524"/>
    </location>
</feature>
<feature type="domain" description="Ig-like" evidence="14">
    <location>
        <begin position="1306"/>
        <end position="1365"/>
    </location>
</feature>
<feature type="domain" description="Ig-like" evidence="14">
    <location>
        <begin position="2906"/>
        <end position="2990"/>
    </location>
</feature>
<feature type="domain" description="Ig-like" evidence="14">
    <location>
        <begin position="1575"/>
        <end position="1649"/>
    </location>
</feature>
<feature type="domain" description="Ig-like" evidence="14">
    <location>
        <begin position="5431"/>
        <end position="5519"/>
    </location>
</feature>
<feature type="domain" description="PH" evidence="12">
    <location>
        <begin position="6434"/>
        <end position="6543"/>
    </location>
</feature>
<feature type="region of interest" description="Disordered" evidence="10">
    <location>
        <begin position="5272"/>
        <end position="5306"/>
    </location>
</feature>
<dbReference type="InterPro" id="IPR055251">
    <property type="entry name" value="SOS1_NGEF_PH"/>
</dbReference>
<protein>
    <submittedName>
        <fullName evidence="17">Obscurin isoform X1</fullName>
    </submittedName>
</protein>
<dbReference type="SMART" id="SM00406">
    <property type="entry name" value="IGv"/>
    <property type="match status" value="20"/>
</dbReference>
<dbReference type="InterPro" id="IPR013783">
    <property type="entry name" value="Ig-like_fold"/>
</dbReference>
<dbReference type="Pfam" id="PF22697">
    <property type="entry name" value="SOS1_NGEF_PH"/>
    <property type="match status" value="1"/>
</dbReference>
<feature type="domain" description="Ig-like" evidence="14">
    <location>
        <begin position="5137"/>
        <end position="5228"/>
    </location>
</feature>
<keyword evidence="4" id="KW-0963">Cytoplasm</keyword>
<feature type="domain" description="Ig-like" evidence="14">
    <location>
        <begin position="2728"/>
        <end position="2812"/>
    </location>
</feature>
<feature type="domain" description="Ig-like" evidence="14">
    <location>
        <begin position="4420"/>
        <end position="4503"/>
    </location>
</feature>
<dbReference type="PANTHER" id="PTHR35971:SF4">
    <property type="entry name" value="OBSCURIN"/>
    <property type="match status" value="1"/>
</dbReference>
<dbReference type="InterPro" id="IPR035899">
    <property type="entry name" value="DBL_dom_sf"/>
</dbReference>
<feature type="domain" description="Ig-like" evidence="14">
    <location>
        <begin position="4151"/>
        <end position="4236"/>
    </location>
</feature>
<dbReference type="InterPro" id="IPR036179">
    <property type="entry name" value="Ig-like_dom_sf"/>
</dbReference>
<accession>A0ABM3EI05</accession>
<feature type="domain" description="Ig-like" evidence="14">
    <location>
        <begin position="110"/>
        <end position="198"/>
    </location>
</feature>
<feature type="domain" description="DH" evidence="13">
    <location>
        <begin position="6232"/>
        <end position="6416"/>
    </location>
</feature>
<dbReference type="InterPro" id="IPR036116">
    <property type="entry name" value="FN3_sf"/>
</dbReference>
<feature type="domain" description="Ig-like" evidence="14">
    <location>
        <begin position="1213"/>
        <end position="1272"/>
    </location>
</feature>
<evidence type="ECO:0000256" key="9">
    <source>
        <dbReference type="PROSITE-ProRule" id="PRU00192"/>
    </source>
</evidence>
<feature type="domain" description="Fibronectin type-III" evidence="15">
    <location>
        <begin position="5050"/>
        <end position="5145"/>
    </location>
</feature>
<feature type="domain" description="Ig-like" evidence="14">
    <location>
        <begin position="3972"/>
        <end position="4058"/>
    </location>
</feature>
<dbReference type="Pfam" id="PF07679">
    <property type="entry name" value="I-set"/>
    <property type="match status" value="56"/>
</dbReference>
<evidence type="ECO:0000259" key="11">
    <source>
        <dbReference type="PROSITE" id="PS50002"/>
    </source>
</evidence>
<dbReference type="Pfam" id="PF00041">
    <property type="entry name" value="fn3"/>
    <property type="match status" value="2"/>
</dbReference>
<evidence type="ECO:0000256" key="8">
    <source>
        <dbReference type="ARBA" id="ARBA00023319"/>
    </source>
</evidence>
<feature type="region of interest" description="Disordered" evidence="10">
    <location>
        <begin position="6856"/>
        <end position="6894"/>
    </location>
</feature>
<feature type="domain" description="Ig-like" evidence="14">
    <location>
        <begin position="2211"/>
        <end position="2282"/>
    </location>
</feature>
<feature type="domain" description="Ig-like" evidence="14">
    <location>
        <begin position="4687"/>
        <end position="4771"/>
    </location>
</feature>
<keyword evidence="16" id="KW-1185">Reference proteome</keyword>
<feature type="domain" description="Ig-like" evidence="14">
    <location>
        <begin position="10"/>
        <end position="96"/>
    </location>
</feature>
<feature type="domain" description="Ig-like" evidence="14">
    <location>
        <begin position="4597"/>
        <end position="4680"/>
    </location>
</feature>
<feature type="region of interest" description="Disordered" evidence="10">
    <location>
        <begin position="6779"/>
        <end position="6822"/>
    </location>
</feature>
<dbReference type="PROSITE" id="PS50002">
    <property type="entry name" value="SH3"/>
    <property type="match status" value="1"/>
</dbReference>
<dbReference type="CDD" id="cd12025">
    <property type="entry name" value="SH3_Obscurin_like"/>
    <property type="match status" value="1"/>
</dbReference>
<dbReference type="InterPro" id="IPR035526">
    <property type="entry name" value="Obscurin_SH3"/>
</dbReference>
<feature type="domain" description="Ig-like" evidence="14">
    <location>
        <begin position="3794"/>
        <end position="3880"/>
    </location>
</feature>
<dbReference type="PROSITE" id="PS50003">
    <property type="entry name" value="PH_DOMAIN"/>
    <property type="match status" value="1"/>
</dbReference>
<dbReference type="SMART" id="SM00233">
    <property type="entry name" value="PH"/>
    <property type="match status" value="1"/>
</dbReference>
<feature type="domain" description="Ig-like" evidence="14">
    <location>
        <begin position="2560"/>
        <end position="2637"/>
    </location>
</feature>
<evidence type="ECO:0000313" key="17">
    <source>
        <dbReference type="RefSeq" id="XP_045570692.1"/>
    </source>
</evidence>
<feature type="domain" description="Ig-like" evidence="14">
    <location>
        <begin position="2012"/>
        <end position="2097"/>
    </location>
</feature>
<feature type="domain" description="Ig-like" evidence="14">
    <location>
        <begin position="1742"/>
        <end position="1918"/>
    </location>
</feature>
<feature type="region of interest" description="Disordered" evidence="10">
    <location>
        <begin position="5520"/>
        <end position="5555"/>
    </location>
</feature>
<dbReference type="PROSITE" id="PS50853">
    <property type="entry name" value="FN3"/>
    <property type="match status" value="2"/>
</dbReference>
<feature type="compositionally biased region" description="Polar residues" evidence="10">
    <location>
        <begin position="6789"/>
        <end position="6822"/>
    </location>
</feature>
<dbReference type="InterPro" id="IPR000219">
    <property type="entry name" value="DH_dom"/>
</dbReference>
<dbReference type="GeneID" id="106599860"/>
<gene>
    <name evidence="17" type="primary">obscnb</name>
</gene>
<keyword evidence="7" id="KW-1015">Disulfide bond</keyword>